<dbReference type="AlphaFoldDB" id="A0AAV7QDP8"/>
<reference evidence="1" key="1">
    <citation type="journal article" date="2022" name="bioRxiv">
        <title>Sequencing and chromosome-scale assembly of the giantPleurodeles waltlgenome.</title>
        <authorList>
            <person name="Brown T."/>
            <person name="Elewa A."/>
            <person name="Iarovenko S."/>
            <person name="Subramanian E."/>
            <person name="Araus A.J."/>
            <person name="Petzold A."/>
            <person name="Susuki M."/>
            <person name="Suzuki K.-i.T."/>
            <person name="Hayashi T."/>
            <person name="Toyoda A."/>
            <person name="Oliveira C."/>
            <person name="Osipova E."/>
            <person name="Leigh N.D."/>
            <person name="Simon A."/>
            <person name="Yun M.H."/>
        </authorList>
    </citation>
    <scope>NUCLEOTIDE SEQUENCE</scope>
    <source>
        <strain evidence="1">20211129_DDA</strain>
        <tissue evidence="1">Liver</tissue>
    </source>
</reference>
<sequence length="112" mass="12392">MAPFTLRSTPRYSIFRTCREQAGALSRGERLRWVRCGVGSGAKGQKECGIAQRRQSSLQGGGGETASHAKLAPWFQQMRSPVELRCFGGTSRGRDDVTGPQALQWHWIITDV</sequence>
<evidence type="ECO:0000313" key="1">
    <source>
        <dbReference type="EMBL" id="KAJ1138300.1"/>
    </source>
</evidence>
<keyword evidence="2" id="KW-1185">Reference proteome</keyword>
<organism evidence="1 2">
    <name type="scientific">Pleurodeles waltl</name>
    <name type="common">Iberian ribbed newt</name>
    <dbReference type="NCBI Taxonomy" id="8319"/>
    <lineage>
        <taxon>Eukaryota</taxon>
        <taxon>Metazoa</taxon>
        <taxon>Chordata</taxon>
        <taxon>Craniata</taxon>
        <taxon>Vertebrata</taxon>
        <taxon>Euteleostomi</taxon>
        <taxon>Amphibia</taxon>
        <taxon>Batrachia</taxon>
        <taxon>Caudata</taxon>
        <taxon>Salamandroidea</taxon>
        <taxon>Salamandridae</taxon>
        <taxon>Pleurodelinae</taxon>
        <taxon>Pleurodeles</taxon>
    </lineage>
</organism>
<accession>A0AAV7QDP8</accession>
<comment type="caution">
    <text evidence="1">The sequence shown here is derived from an EMBL/GenBank/DDBJ whole genome shotgun (WGS) entry which is preliminary data.</text>
</comment>
<gene>
    <name evidence="1" type="ORF">NDU88_004688</name>
</gene>
<dbReference type="Proteomes" id="UP001066276">
    <property type="component" value="Chromosome 6"/>
</dbReference>
<proteinExistence type="predicted"/>
<evidence type="ECO:0000313" key="2">
    <source>
        <dbReference type="Proteomes" id="UP001066276"/>
    </source>
</evidence>
<protein>
    <submittedName>
        <fullName evidence="1">Uncharacterized protein</fullName>
    </submittedName>
</protein>
<name>A0AAV7QDP8_PLEWA</name>
<dbReference type="EMBL" id="JANPWB010000010">
    <property type="protein sequence ID" value="KAJ1138300.1"/>
    <property type="molecule type" value="Genomic_DNA"/>
</dbReference>